<dbReference type="EMBL" id="QMEV01000001">
    <property type="protein sequence ID" value="RAV17511.1"/>
    <property type="molecule type" value="Genomic_DNA"/>
</dbReference>
<protein>
    <submittedName>
        <fullName evidence="2">Uncharacterized protein</fullName>
    </submittedName>
</protein>
<comment type="caution">
    <text evidence="2">The sequence shown here is derived from an EMBL/GenBank/DDBJ whole genome shotgun (WGS) entry which is preliminary data.</text>
</comment>
<dbReference type="Proteomes" id="UP000250915">
    <property type="component" value="Unassembled WGS sequence"/>
</dbReference>
<feature type="region of interest" description="Disordered" evidence="1">
    <location>
        <begin position="61"/>
        <end position="81"/>
    </location>
</feature>
<proteinExistence type="predicted"/>
<gene>
    <name evidence="2" type="ORF">DQP57_00360</name>
</gene>
<name>A0A329MBZ6_9MYCO</name>
<evidence type="ECO:0000313" key="3">
    <source>
        <dbReference type="Proteomes" id="UP000250915"/>
    </source>
</evidence>
<organism evidence="2 3">
    <name type="scientific">Mycobacterium colombiense</name>
    <dbReference type="NCBI Taxonomy" id="339268"/>
    <lineage>
        <taxon>Bacteria</taxon>
        <taxon>Bacillati</taxon>
        <taxon>Actinomycetota</taxon>
        <taxon>Actinomycetes</taxon>
        <taxon>Mycobacteriales</taxon>
        <taxon>Mycobacteriaceae</taxon>
        <taxon>Mycobacterium</taxon>
        <taxon>Mycobacterium avium complex (MAC)</taxon>
    </lineage>
</organism>
<dbReference type="AlphaFoldDB" id="A0A329MBZ6"/>
<evidence type="ECO:0000313" key="2">
    <source>
        <dbReference type="EMBL" id="RAV17511.1"/>
    </source>
</evidence>
<reference evidence="2 3" key="1">
    <citation type="submission" date="2018-06" db="EMBL/GenBank/DDBJ databases">
        <title>NTM in soil in Japan.</title>
        <authorList>
            <person name="Ohya K."/>
        </authorList>
    </citation>
    <scope>NUCLEOTIDE SEQUENCE [LARGE SCALE GENOMIC DNA]</scope>
    <source>
        <strain evidence="2 3">GF28</strain>
    </source>
</reference>
<feature type="compositionally biased region" description="Basic and acidic residues" evidence="1">
    <location>
        <begin position="61"/>
        <end position="75"/>
    </location>
</feature>
<accession>A0A329MBZ6</accession>
<evidence type="ECO:0000256" key="1">
    <source>
        <dbReference type="SAM" id="MobiDB-lite"/>
    </source>
</evidence>
<sequence>MATQPRDDRGRFMSKAAFMAELEACGVHAADLEGWIVASAIVQAAKRAKAEEVKEYWKSIAPERGDKPTHGRDDGPTAYGTNWPEDYLESIQVHEDPDGVITVGSDLIPLADWLEYGSIHNPEHGYGIRVLQHFGGGPVDEGARITNALFIG</sequence>